<feature type="chain" id="PRO_5003608650" description="Lipoprotein" evidence="2">
    <location>
        <begin position="26"/>
        <end position="344"/>
    </location>
</feature>
<proteinExistence type="predicted"/>
<organism evidence="3 4">
    <name type="scientific">Treponema saccharophilum DSM 2985</name>
    <dbReference type="NCBI Taxonomy" id="907348"/>
    <lineage>
        <taxon>Bacteria</taxon>
        <taxon>Pseudomonadati</taxon>
        <taxon>Spirochaetota</taxon>
        <taxon>Spirochaetia</taxon>
        <taxon>Spirochaetales</taxon>
        <taxon>Treponemataceae</taxon>
        <taxon>Treponema</taxon>
    </lineage>
</organism>
<dbReference type="RefSeq" id="WP_002702359.1">
    <property type="nucleotide sequence ID" value="NZ_AGRW01000031.1"/>
</dbReference>
<feature type="signal peptide" evidence="2">
    <location>
        <begin position="1"/>
        <end position="25"/>
    </location>
</feature>
<evidence type="ECO:0000313" key="3">
    <source>
        <dbReference type="EMBL" id="EIC02805.1"/>
    </source>
</evidence>
<dbReference type="Proteomes" id="UP000003571">
    <property type="component" value="Unassembled WGS sequence"/>
</dbReference>
<keyword evidence="4" id="KW-1185">Reference proteome</keyword>
<accession>H7EHW2</accession>
<dbReference type="PROSITE" id="PS51257">
    <property type="entry name" value="PROKAR_LIPOPROTEIN"/>
    <property type="match status" value="1"/>
</dbReference>
<sequence>MKKTNCSSLSSARFCALLASASLLAFLTASCTEETGEYINGETQEKSYATFTANKNAWKEPPNYTFSYTYSFGDSDVGAEFLTVVTDGTGACTSNCAGDSRKADFHFSSIRALYDYFDGVWKNSLCAGKRSAGEYDCCSAVYKEKDGVLYPHSLSRGIGTSGAEGYGGDSFFIRDISFENRATFLRKKAGWKDETGARSFSYWISYEEGDSSSDTGTIKVTANADGTISYEKERPDRYEEFSGTFGGSGIFEGGALYPSIGAVYDMLDKAWKEEERKTGEFGNYAASVFLTTEETPSGFCPTSFELRSFFTDEYRGFPNDDGGSGKPKAGKESSAHLFVGVRAD</sequence>
<reference evidence="3 4" key="1">
    <citation type="submission" date="2011-09" db="EMBL/GenBank/DDBJ databases">
        <title>The draft genome of Treponema saccharophilum DSM 2985.</title>
        <authorList>
            <consortium name="US DOE Joint Genome Institute (JGI-PGF)"/>
            <person name="Lucas S."/>
            <person name="Copeland A."/>
            <person name="Lapidus A."/>
            <person name="Glavina del Rio T."/>
            <person name="Dalin E."/>
            <person name="Tice H."/>
            <person name="Bruce D."/>
            <person name="Goodwin L."/>
            <person name="Pitluck S."/>
            <person name="Peters L."/>
            <person name="Kyrpides N."/>
            <person name="Mavromatis K."/>
            <person name="Ivanova N."/>
            <person name="Markowitz V."/>
            <person name="Cheng J.-F."/>
            <person name="Hugenholtz P."/>
            <person name="Woyke T."/>
            <person name="Wu D."/>
            <person name="Gronow S."/>
            <person name="Wellnitz S."/>
            <person name="Brambilla E."/>
            <person name="Klenk H.-P."/>
            <person name="Eisen J.A."/>
        </authorList>
    </citation>
    <scope>NUCLEOTIDE SEQUENCE [LARGE SCALE GENOMIC DNA]</scope>
    <source>
        <strain evidence="3 4">DSM 2985</strain>
    </source>
</reference>
<evidence type="ECO:0000256" key="2">
    <source>
        <dbReference type="SAM" id="SignalP"/>
    </source>
</evidence>
<protein>
    <recommendedName>
        <fullName evidence="5">Lipoprotein</fullName>
    </recommendedName>
</protein>
<dbReference type="EMBL" id="AGRW01000031">
    <property type="protein sequence ID" value="EIC02805.1"/>
    <property type="molecule type" value="Genomic_DNA"/>
</dbReference>
<name>H7EHW2_9SPIR</name>
<keyword evidence="2" id="KW-0732">Signal</keyword>
<evidence type="ECO:0008006" key="5">
    <source>
        <dbReference type="Google" id="ProtNLM"/>
    </source>
</evidence>
<evidence type="ECO:0000313" key="4">
    <source>
        <dbReference type="Proteomes" id="UP000003571"/>
    </source>
</evidence>
<gene>
    <name evidence="3" type="ORF">TresaDRAFT_2328</name>
</gene>
<evidence type="ECO:0000256" key="1">
    <source>
        <dbReference type="SAM" id="MobiDB-lite"/>
    </source>
</evidence>
<dbReference type="AlphaFoldDB" id="H7EHW2"/>
<feature type="region of interest" description="Disordered" evidence="1">
    <location>
        <begin position="317"/>
        <end position="344"/>
    </location>
</feature>
<comment type="caution">
    <text evidence="3">The sequence shown here is derived from an EMBL/GenBank/DDBJ whole genome shotgun (WGS) entry which is preliminary data.</text>
</comment>
<dbReference type="PATRIC" id="fig|907348.3.peg.391"/>